<evidence type="ECO:0000313" key="2">
    <source>
        <dbReference type="EMBL" id="VDP85908.1"/>
    </source>
</evidence>
<dbReference type="AlphaFoldDB" id="A0A183AS17"/>
<evidence type="ECO:0000256" key="1">
    <source>
        <dbReference type="SAM" id="MobiDB-lite"/>
    </source>
</evidence>
<protein>
    <submittedName>
        <fullName evidence="4">PQQ_3 domain-containing protein</fullName>
    </submittedName>
</protein>
<proteinExistence type="predicted"/>
<keyword evidence="3" id="KW-1185">Reference proteome</keyword>
<accession>A0A183AS17</accession>
<dbReference type="WBParaSite" id="ECPE_0000978301-mRNA-1">
    <property type="protein sequence ID" value="ECPE_0000978301-mRNA-1"/>
    <property type="gene ID" value="ECPE_0000978301"/>
</dbReference>
<name>A0A183AS17_9TREM</name>
<reference evidence="4" key="1">
    <citation type="submission" date="2016-06" db="UniProtKB">
        <authorList>
            <consortium name="WormBaseParasite"/>
        </authorList>
    </citation>
    <scope>IDENTIFICATION</scope>
</reference>
<feature type="region of interest" description="Disordered" evidence="1">
    <location>
        <begin position="58"/>
        <end position="78"/>
    </location>
</feature>
<feature type="compositionally biased region" description="Polar residues" evidence="1">
    <location>
        <begin position="58"/>
        <end position="76"/>
    </location>
</feature>
<evidence type="ECO:0000313" key="3">
    <source>
        <dbReference type="Proteomes" id="UP000272942"/>
    </source>
</evidence>
<organism evidence="4">
    <name type="scientific">Echinostoma caproni</name>
    <dbReference type="NCBI Taxonomy" id="27848"/>
    <lineage>
        <taxon>Eukaryota</taxon>
        <taxon>Metazoa</taxon>
        <taxon>Spiralia</taxon>
        <taxon>Lophotrochozoa</taxon>
        <taxon>Platyhelminthes</taxon>
        <taxon>Trematoda</taxon>
        <taxon>Digenea</taxon>
        <taxon>Plagiorchiida</taxon>
        <taxon>Echinostomata</taxon>
        <taxon>Echinostomatoidea</taxon>
        <taxon>Echinostomatidae</taxon>
        <taxon>Echinostoma</taxon>
    </lineage>
</organism>
<gene>
    <name evidence="2" type="ORF">ECPE_LOCUS9752</name>
</gene>
<evidence type="ECO:0000313" key="4">
    <source>
        <dbReference type="WBParaSite" id="ECPE_0000978301-mRNA-1"/>
    </source>
</evidence>
<sequence>MTEHCSPYILSSTNGLDSDLIGLQSGDSGNRTSPGILAISQFTSYRDNLIVCGPASTTTDTGLSSSNQTPGTSGSTAGHDLFGVYRPTVDGTPRFTPLGRVSSSVIRGRITALASLPESGLLLLGDTHGHLSLIY</sequence>
<dbReference type="Proteomes" id="UP000272942">
    <property type="component" value="Unassembled WGS sequence"/>
</dbReference>
<dbReference type="EMBL" id="UZAN01047905">
    <property type="protein sequence ID" value="VDP85908.1"/>
    <property type="molecule type" value="Genomic_DNA"/>
</dbReference>
<reference evidence="2 3" key="2">
    <citation type="submission" date="2018-11" db="EMBL/GenBank/DDBJ databases">
        <authorList>
            <consortium name="Pathogen Informatics"/>
        </authorList>
    </citation>
    <scope>NUCLEOTIDE SEQUENCE [LARGE SCALE GENOMIC DNA]</scope>
    <source>
        <strain evidence="2 3">Egypt</strain>
    </source>
</reference>